<dbReference type="GO" id="GO:0030134">
    <property type="term" value="C:COPII-coated ER to Golgi transport vesicle"/>
    <property type="evidence" value="ECO:0007669"/>
    <property type="project" value="TreeGrafter"/>
</dbReference>
<evidence type="ECO:0000256" key="4">
    <source>
        <dbReference type="ARBA" id="ARBA00022824"/>
    </source>
</evidence>
<dbReference type="EMBL" id="JAECZO010000056">
    <property type="protein sequence ID" value="KAK7195540.1"/>
    <property type="molecule type" value="Genomic_DNA"/>
</dbReference>
<protein>
    <recommendedName>
        <fullName evidence="9">Protein YIF1</fullName>
    </recommendedName>
</protein>
<evidence type="ECO:0000256" key="8">
    <source>
        <dbReference type="ARBA" id="ARBA00023136"/>
    </source>
</evidence>
<evidence type="ECO:0000256" key="7">
    <source>
        <dbReference type="ARBA" id="ARBA00023034"/>
    </source>
</evidence>
<dbReference type="GO" id="GO:0005789">
    <property type="term" value="C:endoplasmic reticulum membrane"/>
    <property type="evidence" value="ECO:0007669"/>
    <property type="project" value="UniProtKB-SubCell"/>
</dbReference>
<evidence type="ECO:0000256" key="1">
    <source>
        <dbReference type="ARBA" id="ARBA00009727"/>
    </source>
</evidence>
<gene>
    <name evidence="11" type="ORF">NESM_000482100</name>
</gene>
<feature type="transmembrane region" description="Helical" evidence="9">
    <location>
        <begin position="195"/>
        <end position="216"/>
    </location>
</feature>
<keyword evidence="8 9" id="KW-0472">Membrane</keyword>
<evidence type="ECO:0000256" key="5">
    <source>
        <dbReference type="ARBA" id="ARBA00022927"/>
    </source>
</evidence>
<dbReference type="PANTHER" id="PTHR14083:SF0">
    <property type="entry name" value="YIP1D-INTERACTING FACTOR 1, ISOFORM C"/>
    <property type="match status" value="1"/>
</dbReference>
<dbReference type="GO" id="GO:0005793">
    <property type="term" value="C:endoplasmic reticulum-Golgi intermediate compartment"/>
    <property type="evidence" value="ECO:0007669"/>
    <property type="project" value="UniProtKB-UniRule"/>
</dbReference>
<organism evidence="11 12">
    <name type="scientific">Novymonas esmeraldas</name>
    <dbReference type="NCBI Taxonomy" id="1808958"/>
    <lineage>
        <taxon>Eukaryota</taxon>
        <taxon>Discoba</taxon>
        <taxon>Euglenozoa</taxon>
        <taxon>Kinetoplastea</taxon>
        <taxon>Metakinetoplastina</taxon>
        <taxon>Trypanosomatida</taxon>
        <taxon>Trypanosomatidae</taxon>
        <taxon>Novymonas</taxon>
    </lineage>
</organism>
<dbReference type="GO" id="GO:0015031">
    <property type="term" value="P:protein transport"/>
    <property type="evidence" value="ECO:0007669"/>
    <property type="project" value="UniProtKB-KW"/>
</dbReference>
<comment type="subcellular location">
    <subcellularLocation>
        <location evidence="9">Endoplasmic reticulum membrane</location>
        <topology evidence="9">Multi-pass membrane protein</topology>
    </subcellularLocation>
    <subcellularLocation>
        <location evidence="9">Golgi apparatus membrane</location>
        <topology evidence="9">Multi-pass membrane protein</topology>
    </subcellularLocation>
</comment>
<feature type="transmembrane region" description="Helical" evidence="9">
    <location>
        <begin position="171"/>
        <end position="188"/>
    </location>
</feature>
<proteinExistence type="inferred from homology"/>
<evidence type="ECO:0000256" key="10">
    <source>
        <dbReference type="SAM" id="MobiDB-lite"/>
    </source>
</evidence>
<reference evidence="11 12" key="1">
    <citation type="journal article" date="2021" name="MBio">
        <title>A New Model Trypanosomatid, Novymonas esmeraldas: Genomic Perception of Its 'Candidatus Pandoraea novymonadis' Endosymbiont.</title>
        <authorList>
            <person name="Zakharova A."/>
            <person name="Saura A."/>
            <person name="Butenko A."/>
            <person name="Podesvova L."/>
            <person name="Warmusova S."/>
            <person name="Kostygov A.Y."/>
            <person name="Nenarokova A."/>
            <person name="Lukes J."/>
            <person name="Opperdoes F.R."/>
            <person name="Yurchenko V."/>
        </authorList>
    </citation>
    <scope>NUCLEOTIDE SEQUENCE [LARGE SCALE GENOMIC DNA]</scope>
    <source>
        <strain evidence="11 12">E262AT.01</strain>
    </source>
</reference>
<name>A0AAW0EP97_9TRYP</name>
<comment type="function">
    <text evidence="9">Has a role in transport between endoplasmic reticulum and Golgi.</text>
</comment>
<feature type="compositionally biased region" description="Polar residues" evidence="10">
    <location>
        <begin position="142"/>
        <end position="157"/>
    </location>
</feature>
<evidence type="ECO:0000256" key="2">
    <source>
        <dbReference type="ARBA" id="ARBA00022448"/>
    </source>
</evidence>
<feature type="region of interest" description="Disordered" evidence="10">
    <location>
        <begin position="129"/>
        <end position="157"/>
    </location>
</feature>
<keyword evidence="3 9" id="KW-0812">Transmembrane</keyword>
<evidence type="ECO:0000313" key="12">
    <source>
        <dbReference type="Proteomes" id="UP001430356"/>
    </source>
</evidence>
<keyword evidence="6 9" id="KW-1133">Transmembrane helix</keyword>
<comment type="similarity">
    <text evidence="1 9">Belongs to the YIF1 family.</text>
</comment>
<sequence>MQTPQTPTINFGAGGGAQFGRSDPNAMMLQMGLSYGQNILQHRIQQGEAGLAYYMPVIHAIRNYFAVDNTYVKRKLVMLTVPFFTKYVRKAPAGGESDFGVGGGGGGAAGGVGAGGGAGDMGGDQVFGGPPGTPASMYPTGSPATRPSNDSGNSVSTSPSLPLHDVFASDLYIPLMSVITYVVLAAFIDGANSPTSIITAASLISTAWVIGIWFLVEVAVLKGVAYALRVIPNPPLLELLALCGYKFVLLCLCVFVSQGLPPGRLYTGLVLLYGIAAHSFFTVRVTGLHYMRDDGRVPPRSRVFTYVEAVAQVPAFLWLFLRLLYSG</sequence>
<evidence type="ECO:0000256" key="3">
    <source>
        <dbReference type="ARBA" id="ARBA00022692"/>
    </source>
</evidence>
<keyword evidence="4 9" id="KW-0256">Endoplasmic reticulum</keyword>
<keyword evidence="7 9" id="KW-0333">Golgi apparatus</keyword>
<feature type="transmembrane region" description="Helical" evidence="9">
    <location>
        <begin position="269"/>
        <end position="291"/>
    </location>
</feature>
<dbReference type="Proteomes" id="UP001430356">
    <property type="component" value="Unassembled WGS sequence"/>
</dbReference>
<feature type="transmembrane region" description="Helical" evidence="9">
    <location>
        <begin position="303"/>
        <end position="325"/>
    </location>
</feature>
<feature type="transmembrane region" description="Helical" evidence="9">
    <location>
        <begin position="236"/>
        <end position="257"/>
    </location>
</feature>
<dbReference type="GO" id="GO:0006888">
    <property type="term" value="P:endoplasmic reticulum to Golgi vesicle-mediated transport"/>
    <property type="evidence" value="ECO:0007669"/>
    <property type="project" value="UniProtKB-UniRule"/>
</dbReference>
<dbReference type="InterPro" id="IPR005578">
    <property type="entry name" value="Yif1_fam"/>
</dbReference>
<dbReference type="PANTHER" id="PTHR14083">
    <property type="entry name" value="YIP1 INTERACTING FACTOR HOMOLOG YIF1 PROTEIN"/>
    <property type="match status" value="1"/>
</dbReference>
<accession>A0AAW0EP97</accession>
<evidence type="ECO:0000256" key="6">
    <source>
        <dbReference type="ARBA" id="ARBA00022989"/>
    </source>
</evidence>
<dbReference type="AlphaFoldDB" id="A0AAW0EP97"/>
<dbReference type="Pfam" id="PF03878">
    <property type="entry name" value="YIF1"/>
    <property type="match status" value="1"/>
</dbReference>
<evidence type="ECO:0000313" key="11">
    <source>
        <dbReference type="EMBL" id="KAK7195540.1"/>
    </source>
</evidence>
<evidence type="ECO:0000256" key="9">
    <source>
        <dbReference type="RuleBase" id="RU368073"/>
    </source>
</evidence>
<keyword evidence="12" id="KW-1185">Reference proteome</keyword>
<comment type="caution">
    <text evidence="11">The sequence shown here is derived from an EMBL/GenBank/DDBJ whole genome shotgun (WGS) entry which is preliminary data.</text>
</comment>
<dbReference type="GO" id="GO:0000139">
    <property type="term" value="C:Golgi membrane"/>
    <property type="evidence" value="ECO:0007669"/>
    <property type="project" value="UniProtKB-SubCell"/>
</dbReference>
<keyword evidence="2 9" id="KW-0813">Transport</keyword>
<keyword evidence="5 9" id="KW-0653">Protein transport</keyword>